<evidence type="ECO:0000313" key="1">
    <source>
        <dbReference type="EMBL" id="SVB19824.1"/>
    </source>
</evidence>
<dbReference type="EMBL" id="UINC01032333">
    <property type="protein sequence ID" value="SVB19824.1"/>
    <property type="molecule type" value="Genomic_DNA"/>
</dbReference>
<gene>
    <name evidence="1" type="ORF">METZ01_LOCUS172678</name>
</gene>
<protein>
    <recommendedName>
        <fullName evidence="2">Capsule polysaccharide biosynthesis protein</fullName>
    </recommendedName>
</protein>
<reference evidence="1" key="1">
    <citation type="submission" date="2018-05" db="EMBL/GenBank/DDBJ databases">
        <authorList>
            <person name="Lanie J.A."/>
            <person name="Ng W.-L."/>
            <person name="Kazmierczak K.M."/>
            <person name="Andrzejewski T.M."/>
            <person name="Davidsen T.M."/>
            <person name="Wayne K.J."/>
            <person name="Tettelin H."/>
            <person name="Glass J.I."/>
            <person name="Rusch D."/>
            <person name="Podicherti R."/>
            <person name="Tsui H.-C.T."/>
            <person name="Winkler M.E."/>
        </authorList>
    </citation>
    <scope>NUCLEOTIDE SEQUENCE</scope>
</reference>
<name>A0A382C1R1_9ZZZZ</name>
<organism evidence="1">
    <name type="scientific">marine metagenome</name>
    <dbReference type="NCBI Taxonomy" id="408172"/>
    <lineage>
        <taxon>unclassified sequences</taxon>
        <taxon>metagenomes</taxon>
        <taxon>ecological metagenomes</taxon>
    </lineage>
</organism>
<dbReference type="AlphaFoldDB" id="A0A382C1R1"/>
<accession>A0A382C1R1</accession>
<evidence type="ECO:0008006" key="2">
    <source>
        <dbReference type="Google" id="ProtNLM"/>
    </source>
</evidence>
<sequence>MAKVVIYRGDVDLSLKTDNQTTYCYQIGVGRLLGDRLININDGKSLDEITLSIRNDYVEWIYSLNSLFIKGGLVKDGISLFFLSDLSNKRSELFDTYESLANILLIKQKLSGIEIDVFELIGLDRAFSRAIKSLYPKAIIKCSRARPLRISIGRRVMADIKYLIEVTLVVIINWCMPNKYVKNTSESEKYYFSYYPQTFNSDLTDIRYGEHVGEKDNNLITIVADGMHQQVSPMAYFQYVRKLPNRRFLLVDRYLRFIDVLVGFLWLCRCYRFLYSQRYGTYEFLHVDITGFIKQELIQSISRIARLVLLSGAFRKAIKASNLRELVYINFEFSFGRMISAVVANFDQNIYRTGFNHGDYSWRFINYFLAAGEARRTPPYTKHCPIPDRVLAEDELCADIYKHNGYQNVEVLKKVYRLSYLDGIEPTCQEEYALIATGLHDGDLLVKTLLPLIKKQNAITFYLKPHPRSDKRYLDTIPAVSNLLIVENPIEELLAIVGRIYVTYSSVGVEGRRLGIPVSLVKIPGKICWSKLLDYPEYEG</sequence>
<proteinExistence type="predicted"/>